<comment type="caution">
    <text evidence="2">The sequence shown here is derived from an EMBL/GenBank/DDBJ whole genome shotgun (WGS) entry which is preliminary data.</text>
</comment>
<feature type="transmembrane region" description="Helical" evidence="1">
    <location>
        <begin position="34"/>
        <end position="56"/>
    </location>
</feature>
<keyword evidence="1" id="KW-0472">Membrane</keyword>
<dbReference type="Pfam" id="PF10067">
    <property type="entry name" value="DUF2306"/>
    <property type="match status" value="1"/>
</dbReference>
<evidence type="ECO:0000313" key="2">
    <source>
        <dbReference type="EMBL" id="MBB6093926.1"/>
    </source>
</evidence>
<keyword evidence="3" id="KW-1185">Reference proteome</keyword>
<dbReference type="RefSeq" id="WP_184332741.1">
    <property type="nucleotide sequence ID" value="NZ_JACHHZ010000003.1"/>
</dbReference>
<proteinExistence type="predicted"/>
<dbReference type="EMBL" id="JACHHZ010000003">
    <property type="protein sequence ID" value="MBB6093926.1"/>
    <property type="molecule type" value="Genomic_DNA"/>
</dbReference>
<sequence length="284" mass="31152">MATTDAFESSRHSTLTQTGAGAATLRWTSQALTVTVWASAALFGIYILAFYAAALFDGNIEKWNEGLPRLYETHTPVATAGIGLHFAAGGVILALGCIQFVQRIRVFYPAVHRWIGRIYVTAAFLTGVGGITFIAVKGTIGGTMMDIGFAIYGTLTIVAAVQAYRHAHARRFDAHREWAMRLFALAIGSWLYRMEYGFWFLVADGAGHLDNFQGPFDVFMDFFFYVPNLLIVEALIRAPRSTTSVAGRFAASTTFVLATAFVVVATYQFTKQYWGPAILARIGL</sequence>
<dbReference type="InterPro" id="IPR018750">
    <property type="entry name" value="DUF2306_membrane"/>
</dbReference>
<feature type="transmembrane region" description="Helical" evidence="1">
    <location>
        <begin position="76"/>
        <end position="98"/>
    </location>
</feature>
<feature type="transmembrane region" description="Helical" evidence="1">
    <location>
        <begin position="222"/>
        <end position="238"/>
    </location>
</feature>
<protein>
    <recommendedName>
        <fullName evidence="4">DUF2306 domain-containing protein</fullName>
    </recommendedName>
</protein>
<accession>A0A841HM30</accession>
<evidence type="ECO:0000256" key="1">
    <source>
        <dbReference type="SAM" id="Phobius"/>
    </source>
</evidence>
<gene>
    <name evidence="2" type="ORF">HNQ60_002807</name>
</gene>
<keyword evidence="1" id="KW-0812">Transmembrane</keyword>
<organism evidence="2 3">
    <name type="scientific">Povalibacter uvarum</name>
    <dbReference type="NCBI Taxonomy" id="732238"/>
    <lineage>
        <taxon>Bacteria</taxon>
        <taxon>Pseudomonadati</taxon>
        <taxon>Pseudomonadota</taxon>
        <taxon>Gammaproteobacteria</taxon>
        <taxon>Steroidobacterales</taxon>
        <taxon>Steroidobacteraceae</taxon>
        <taxon>Povalibacter</taxon>
    </lineage>
</organism>
<name>A0A841HM30_9GAMM</name>
<feature type="transmembrane region" description="Helical" evidence="1">
    <location>
        <begin position="250"/>
        <end position="269"/>
    </location>
</feature>
<keyword evidence="1" id="KW-1133">Transmembrane helix</keyword>
<dbReference type="AlphaFoldDB" id="A0A841HM30"/>
<dbReference type="Proteomes" id="UP000588068">
    <property type="component" value="Unassembled WGS sequence"/>
</dbReference>
<evidence type="ECO:0000313" key="3">
    <source>
        <dbReference type="Proteomes" id="UP000588068"/>
    </source>
</evidence>
<evidence type="ECO:0008006" key="4">
    <source>
        <dbReference type="Google" id="ProtNLM"/>
    </source>
</evidence>
<feature type="transmembrane region" description="Helical" evidence="1">
    <location>
        <begin position="182"/>
        <end position="202"/>
    </location>
</feature>
<reference evidence="2 3" key="1">
    <citation type="submission" date="2020-08" db="EMBL/GenBank/DDBJ databases">
        <title>Genomic Encyclopedia of Type Strains, Phase IV (KMG-IV): sequencing the most valuable type-strain genomes for metagenomic binning, comparative biology and taxonomic classification.</title>
        <authorList>
            <person name="Goeker M."/>
        </authorList>
    </citation>
    <scope>NUCLEOTIDE SEQUENCE [LARGE SCALE GENOMIC DNA]</scope>
    <source>
        <strain evidence="2 3">DSM 26723</strain>
    </source>
</reference>
<feature type="transmembrane region" description="Helical" evidence="1">
    <location>
        <begin position="142"/>
        <end position="161"/>
    </location>
</feature>
<feature type="transmembrane region" description="Helical" evidence="1">
    <location>
        <begin position="118"/>
        <end position="136"/>
    </location>
</feature>